<accession>A0ABS8UZB8</accession>
<dbReference type="EMBL" id="JACEIK010002985">
    <property type="protein sequence ID" value="MCD9639769.1"/>
    <property type="molecule type" value="Genomic_DNA"/>
</dbReference>
<protein>
    <submittedName>
        <fullName evidence="1">Uncharacterized protein</fullName>
    </submittedName>
</protein>
<comment type="caution">
    <text evidence="1">The sequence shown here is derived from an EMBL/GenBank/DDBJ whole genome shotgun (WGS) entry which is preliminary data.</text>
</comment>
<proteinExistence type="predicted"/>
<keyword evidence="2" id="KW-1185">Reference proteome</keyword>
<name>A0ABS8UZB8_DATST</name>
<gene>
    <name evidence="1" type="ORF">HAX54_024490</name>
</gene>
<evidence type="ECO:0000313" key="1">
    <source>
        <dbReference type="EMBL" id="MCD9639769.1"/>
    </source>
</evidence>
<reference evidence="1 2" key="1">
    <citation type="journal article" date="2021" name="BMC Genomics">
        <title>Datura genome reveals duplications of psychoactive alkaloid biosynthetic genes and high mutation rate following tissue culture.</title>
        <authorList>
            <person name="Rajewski A."/>
            <person name="Carter-House D."/>
            <person name="Stajich J."/>
            <person name="Litt A."/>
        </authorList>
    </citation>
    <scope>NUCLEOTIDE SEQUENCE [LARGE SCALE GENOMIC DNA]</scope>
    <source>
        <strain evidence="1">AR-01</strain>
    </source>
</reference>
<dbReference type="Proteomes" id="UP000823775">
    <property type="component" value="Unassembled WGS sequence"/>
</dbReference>
<organism evidence="1 2">
    <name type="scientific">Datura stramonium</name>
    <name type="common">Jimsonweed</name>
    <name type="synonym">Common thornapple</name>
    <dbReference type="NCBI Taxonomy" id="4076"/>
    <lineage>
        <taxon>Eukaryota</taxon>
        <taxon>Viridiplantae</taxon>
        <taxon>Streptophyta</taxon>
        <taxon>Embryophyta</taxon>
        <taxon>Tracheophyta</taxon>
        <taxon>Spermatophyta</taxon>
        <taxon>Magnoliopsida</taxon>
        <taxon>eudicotyledons</taxon>
        <taxon>Gunneridae</taxon>
        <taxon>Pentapetalae</taxon>
        <taxon>asterids</taxon>
        <taxon>lamiids</taxon>
        <taxon>Solanales</taxon>
        <taxon>Solanaceae</taxon>
        <taxon>Solanoideae</taxon>
        <taxon>Datureae</taxon>
        <taxon>Datura</taxon>
    </lineage>
</organism>
<evidence type="ECO:0000313" key="2">
    <source>
        <dbReference type="Proteomes" id="UP000823775"/>
    </source>
</evidence>
<sequence>MSNLCRAKKIVYFNNMVAAKLPKMQSWHGKLPSPWRRMAVLIKSVLQALLIPAFRLWFNLPKTAIHQIERRRLLDFFSWEWKAQRTKRHWIVWNDSYVIQTRREGSSHRSFNNTLQCLLKENRKRFHLVEKKTKTIPTLGEEIIRSSKIK</sequence>